<evidence type="ECO:0000259" key="3">
    <source>
        <dbReference type="Pfam" id="PF16751"/>
    </source>
</evidence>
<evidence type="ECO:0000256" key="1">
    <source>
        <dbReference type="SAM" id="MobiDB-lite"/>
    </source>
</evidence>
<dbReference type="InterPro" id="IPR031928">
    <property type="entry name" value="RsdA_SigD-bd"/>
</dbReference>
<evidence type="ECO:0000313" key="5">
    <source>
        <dbReference type="Proteomes" id="UP000184363"/>
    </source>
</evidence>
<dbReference type="OrthoDB" id="5191711at2"/>
<proteinExistence type="predicted"/>
<sequence length="340" mass="35108">MRDDERFHRADHRTNGRRPEGMSTRAHQLEDEPIDLVAVQADDELISALASGMRVTTPGFAGYDADDRVAAILAAWREEVDRDPIPELVDIDTAIETIRSAGRPQRSRARRHLAPVAAAAAFAVFALGGVSVGSASAEPGDALWGISKVLFSERATSIEAAARVGERIDRAKRALTEGQPEVAAAELAEAQAELAVVRPEEGREQLAEVQNFLAAKAEETPPGQPTDPGQPLRRDRHRRVPHGAAVGADPSSAPPTEPTTGGSTAPGTGPATGGSSQPAQDPRTLDDPSASPGTSPSTTTTPSSGSTSATPEGSPSSTTAGSGQSMGSTPGVTSTAARPS</sequence>
<feature type="region of interest" description="Disordered" evidence="1">
    <location>
        <begin position="214"/>
        <end position="340"/>
    </location>
</feature>
<dbReference type="EMBL" id="FRAP01000016">
    <property type="protein sequence ID" value="SHL00339.1"/>
    <property type="molecule type" value="Genomic_DNA"/>
</dbReference>
<reference evidence="4 5" key="1">
    <citation type="submission" date="2016-11" db="EMBL/GenBank/DDBJ databases">
        <authorList>
            <person name="Jaros S."/>
            <person name="Januszkiewicz K."/>
            <person name="Wedrychowicz H."/>
        </authorList>
    </citation>
    <scope>NUCLEOTIDE SEQUENCE [LARGE SCALE GENOMIC DNA]</scope>
    <source>
        <strain evidence="4 5">DSM 43832</strain>
    </source>
</reference>
<feature type="domain" description="Anti-sigma-D factor RsdA sigma factor binding region" evidence="3">
    <location>
        <begin position="35"/>
        <end position="84"/>
    </location>
</feature>
<keyword evidence="2" id="KW-1133">Transmembrane helix</keyword>
<protein>
    <submittedName>
        <fullName evidence="4">Anti-sigma-D factor RsdA to sigma factor binding region</fullName>
    </submittedName>
</protein>
<dbReference type="Gene3D" id="6.10.250.1300">
    <property type="match status" value="1"/>
</dbReference>
<dbReference type="AlphaFoldDB" id="A0A1M6X3B0"/>
<keyword evidence="2" id="KW-0812">Transmembrane</keyword>
<feature type="compositionally biased region" description="Low complexity" evidence="1">
    <location>
        <begin position="288"/>
        <end position="323"/>
    </location>
</feature>
<feature type="compositionally biased region" description="Basic and acidic residues" evidence="1">
    <location>
        <begin position="1"/>
        <end position="20"/>
    </location>
</feature>
<gene>
    <name evidence="4" type="ORF">SAMN05443637_1167</name>
</gene>
<feature type="compositionally biased region" description="Polar residues" evidence="1">
    <location>
        <begin position="325"/>
        <end position="340"/>
    </location>
</feature>
<feature type="region of interest" description="Disordered" evidence="1">
    <location>
        <begin position="1"/>
        <end position="29"/>
    </location>
</feature>
<name>A0A1M6X3B0_PSETH</name>
<evidence type="ECO:0000313" key="4">
    <source>
        <dbReference type="EMBL" id="SHL00339.1"/>
    </source>
</evidence>
<dbReference type="Pfam" id="PF16751">
    <property type="entry name" value="RsdA_SigD_bd"/>
    <property type="match status" value="1"/>
</dbReference>
<keyword evidence="2" id="KW-0472">Membrane</keyword>
<dbReference type="RefSeq" id="WP_073458663.1">
    <property type="nucleotide sequence ID" value="NZ_CALGVN010000010.1"/>
</dbReference>
<keyword evidence="5" id="KW-1185">Reference proteome</keyword>
<dbReference type="Proteomes" id="UP000184363">
    <property type="component" value="Unassembled WGS sequence"/>
</dbReference>
<dbReference type="STRING" id="1848.SAMN05443637_1167"/>
<organism evidence="4 5">
    <name type="scientific">Pseudonocardia thermophila</name>
    <dbReference type="NCBI Taxonomy" id="1848"/>
    <lineage>
        <taxon>Bacteria</taxon>
        <taxon>Bacillati</taxon>
        <taxon>Actinomycetota</taxon>
        <taxon>Actinomycetes</taxon>
        <taxon>Pseudonocardiales</taxon>
        <taxon>Pseudonocardiaceae</taxon>
        <taxon>Pseudonocardia</taxon>
    </lineage>
</organism>
<feature type="transmembrane region" description="Helical" evidence="2">
    <location>
        <begin position="113"/>
        <end position="133"/>
    </location>
</feature>
<accession>A0A1M6X3B0</accession>
<feature type="compositionally biased region" description="Low complexity" evidence="1">
    <location>
        <begin position="258"/>
        <end position="276"/>
    </location>
</feature>
<evidence type="ECO:0000256" key="2">
    <source>
        <dbReference type="SAM" id="Phobius"/>
    </source>
</evidence>